<gene>
    <name evidence="11" type="ORF">K505DRAFT_414541</name>
</gene>
<dbReference type="SUPFAM" id="SSF51445">
    <property type="entry name" value="(Trans)glycosidases"/>
    <property type="match status" value="1"/>
</dbReference>
<protein>
    <recommendedName>
        <fullName evidence="9">1,3-beta-glucanosyltransferase</fullName>
        <ecNumber evidence="9">2.4.1.-</ecNumber>
    </recommendedName>
</protein>
<keyword evidence="12" id="KW-1185">Reference proteome</keyword>
<keyword evidence="5 9" id="KW-0732">Signal</keyword>
<dbReference type="Gene3D" id="3.20.20.80">
    <property type="entry name" value="Glycosidases"/>
    <property type="match status" value="1"/>
</dbReference>
<sequence length="451" mass="47075">MKTATFAAVAGALAVSVAASPAVASRATTVTPITVKGNAFFAGDKRFYIRGVDYQPGGSSDPKDPIADAASCKRDIAKFTSLGLNTIRVYTVDNTANHDECMNALAAAGIYLALDVNTPKYSINRMEPEVSYNKVYLQNVFATIDVFAKYDNTLLFFSGNEVINDDATTACAPFVKATTRDMKSYINARGYRSIPVGYSAADVDSNRLEMAEYMNCGPDSVRSDFFAFNDYSWCDPSSFSTSGWDQKVAKFSKYSIPLFLSEYGCNTNSRKFEEVKSLYSTDMTSVYSGGLVYEYSEEGTKYGLVTINGNSVTEGADFSALKSALAGTAAPSGDGGYQSNLAASECPSESKTWNVTIASDQLPAFPGGASDFLTKGAGIGAGLKGAGSQTSGSKTTSLASAAAGAVTSGAAASASKTGAASALRPGEFSLAPVVCGLIVLVSSLFGGALVL</sequence>
<keyword evidence="4 9" id="KW-0808">Transferase</keyword>
<organism evidence="11 12">
    <name type="scientific">Melanomma pulvis-pyrius CBS 109.77</name>
    <dbReference type="NCBI Taxonomy" id="1314802"/>
    <lineage>
        <taxon>Eukaryota</taxon>
        <taxon>Fungi</taxon>
        <taxon>Dikarya</taxon>
        <taxon>Ascomycota</taxon>
        <taxon>Pezizomycotina</taxon>
        <taxon>Dothideomycetes</taxon>
        <taxon>Pleosporomycetidae</taxon>
        <taxon>Pleosporales</taxon>
        <taxon>Melanommataceae</taxon>
        <taxon>Melanomma</taxon>
    </lineage>
</organism>
<dbReference type="PANTHER" id="PTHR31468">
    <property type="entry name" value="1,3-BETA-GLUCANOSYLTRANSFERASE GAS1"/>
    <property type="match status" value="1"/>
</dbReference>
<dbReference type="AlphaFoldDB" id="A0A6A6XPC2"/>
<evidence type="ECO:0000256" key="8">
    <source>
        <dbReference type="ARBA" id="ARBA00023288"/>
    </source>
</evidence>
<dbReference type="Pfam" id="PF03198">
    <property type="entry name" value="Glyco_hydro_72"/>
    <property type="match status" value="1"/>
</dbReference>
<dbReference type="EC" id="2.4.1.-" evidence="9"/>
<dbReference type="GO" id="GO:0005886">
    <property type="term" value="C:plasma membrane"/>
    <property type="evidence" value="ECO:0007669"/>
    <property type="project" value="UniProtKB-SubCell"/>
</dbReference>
<feature type="transmembrane region" description="Helical" evidence="10">
    <location>
        <begin position="430"/>
        <end position="450"/>
    </location>
</feature>
<dbReference type="GO" id="GO:0016787">
    <property type="term" value="F:hydrolase activity"/>
    <property type="evidence" value="ECO:0007669"/>
    <property type="project" value="UniProtKB-KW"/>
</dbReference>
<evidence type="ECO:0000256" key="9">
    <source>
        <dbReference type="RuleBase" id="RU361209"/>
    </source>
</evidence>
<evidence type="ECO:0000256" key="10">
    <source>
        <dbReference type="SAM" id="Phobius"/>
    </source>
</evidence>
<evidence type="ECO:0000313" key="11">
    <source>
        <dbReference type="EMBL" id="KAF2798212.1"/>
    </source>
</evidence>
<dbReference type="GO" id="GO:0042124">
    <property type="term" value="F:1,3-beta-glucanosyltransferase activity"/>
    <property type="evidence" value="ECO:0007669"/>
    <property type="project" value="TreeGrafter"/>
</dbReference>
<comment type="function">
    <text evidence="9">Splits internally a 1,3-beta-glucan molecule and transfers the newly generated reducing end (the donor) to the non-reducing end of another 1,3-beta-glucan molecule (the acceptor) forming a 1,3-beta linkage, resulting in the elongation of 1,3-beta-glucan chains in the cell wall.</text>
</comment>
<dbReference type="GO" id="GO:0071970">
    <property type="term" value="P:fungal-type cell wall (1-&gt;3)-beta-D-glucan biosynthetic process"/>
    <property type="evidence" value="ECO:0007669"/>
    <property type="project" value="TreeGrafter"/>
</dbReference>
<reference evidence="11" key="1">
    <citation type="journal article" date="2020" name="Stud. Mycol.">
        <title>101 Dothideomycetes genomes: a test case for predicting lifestyles and emergence of pathogens.</title>
        <authorList>
            <person name="Haridas S."/>
            <person name="Albert R."/>
            <person name="Binder M."/>
            <person name="Bloem J."/>
            <person name="Labutti K."/>
            <person name="Salamov A."/>
            <person name="Andreopoulos B."/>
            <person name="Baker S."/>
            <person name="Barry K."/>
            <person name="Bills G."/>
            <person name="Bluhm B."/>
            <person name="Cannon C."/>
            <person name="Castanera R."/>
            <person name="Culley D."/>
            <person name="Daum C."/>
            <person name="Ezra D."/>
            <person name="Gonzalez J."/>
            <person name="Henrissat B."/>
            <person name="Kuo A."/>
            <person name="Liang C."/>
            <person name="Lipzen A."/>
            <person name="Lutzoni F."/>
            <person name="Magnuson J."/>
            <person name="Mondo S."/>
            <person name="Nolan M."/>
            <person name="Ohm R."/>
            <person name="Pangilinan J."/>
            <person name="Park H.-J."/>
            <person name="Ramirez L."/>
            <person name="Alfaro M."/>
            <person name="Sun H."/>
            <person name="Tritt A."/>
            <person name="Yoshinaga Y."/>
            <person name="Zwiers L.-H."/>
            <person name="Turgeon B."/>
            <person name="Goodwin S."/>
            <person name="Spatafora J."/>
            <person name="Crous P."/>
            <person name="Grigoriev I."/>
        </authorList>
    </citation>
    <scope>NUCLEOTIDE SEQUENCE</scope>
    <source>
        <strain evidence="11">CBS 109.77</strain>
    </source>
</reference>
<evidence type="ECO:0000256" key="1">
    <source>
        <dbReference type="ARBA" id="ARBA00004609"/>
    </source>
</evidence>
<evidence type="ECO:0000256" key="7">
    <source>
        <dbReference type="ARBA" id="ARBA00023180"/>
    </source>
</evidence>
<keyword evidence="7" id="KW-0325">Glycoprotein</keyword>
<feature type="signal peptide" evidence="9">
    <location>
        <begin position="1"/>
        <end position="19"/>
    </location>
</feature>
<proteinExistence type="inferred from homology"/>
<dbReference type="InterPro" id="IPR004886">
    <property type="entry name" value="Glucanosyltransferase"/>
</dbReference>
<feature type="chain" id="PRO_5025716027" description="1,3-beta-glucanosyltransferase" evidence="9">
    <location>
        <begin position="20"/>
        <end position="451"/>
    </location>
</feature>
<comment type="similarity">
    <text evidence="2 9">Belongs to the glycosyl hydrolase 72 family.</text>
</comment>
<dbReference type="PANTHER" id="PTHR31468:SF5">
    <property type="entry name" value="1,3-BETA-GLUCANOSYLTRANSFERASE GAS5"/>
    <property type="match status" value="1"/>
</dbReference>
<dbReference type="InterPro" id="IPR017853">
    <property type="entry name" value="GH"/>
</dbReference>
<evidence type="ECO:0000256" key="3">
    <source>
        <dbReference type="ARBA" id="ARBA00022622"/>
    </source>
</evidence>
<dbReference type="Proteomes" id="UP000799757">
    <property type="component" value="Unassembled WGS sequence"/>
</dbReference>
<evidence type="ECO:0000256" key="4">
    <source>
        <dbReference type="ARBA" id="ARBA00022679"/>
    </source>
</evidence>
<dbReference type="FunFam" id="3.20.20.80:FF:000032">
    <property type="entry name" value="1,3-beta-glucanosyltransferase"/>
    <property type="match status" value="1"/>
</dbReference>
<name>A0A6A6XPC2_9PLEO</name>
<keyword evidence="11" id="KW-0378">Hydrolase</keyword>
<dbReference type="GO" id="GO:0031505">
    <property type="term" value="P:fungal-type cell wall organization"/>
    <property type="evidence" value="ECO:0007669"/>
    <property type="project" value="TreeGrafter"/>
</dbReference>
<comment type="subcellular location">
    <subcellularLocation>
        <location evidence="1 9">Cell membrane</location>
        <topology evidence="1 9">Lipid-anchor</topology>
        <topology evidence="1 9">GPI-anchor</topology>
    </subcellularLocation>
</comment>
<dbReference type="OrthoDB" id="421038at2759"/>
<keyword evidence="10" id="KW-0812">Transmembrane</keyword>
<accession>A0A6A6XPC2</accession>
<evidence type="ECO:0000256" key="6">
    <source>
        <dbReference type="ARBA" id="ARBA00023136"/>
    </source>
</evidence>
<keyword evidence="10" id="KW-1133">Transmembrane helix</keyword>
<keyword evidence="3 9" id="KW-0336">GPI-anchor</keyword>
<evidence type="ECO:0000256" key="5">
    <source>
        <dbReference type="ARBA" id="ARBA00022729"/>
    </source>
</evidence>
<evidence type="ECO:0000313" key="12">
    <source>
        <dbReference type="Proteomes" id="UP000799757"/>
    </source>
</evidence>
<keyword evidence="6 9" id="KW-0472">Membrane</keyword>
<keyword evidence="8 9" id="KW-0449">Lipoprotein</keyword>
<dbReference type="GO" id="GO:0098552">
    <property type="term" value="C:side of membrane"/>
    <property type="evidence" value="ECO:0007669"/>
    <property type="project" value="UniProtKB-KW"/>
</dbReference>
<evidence type="ECO:0000256" key="2">
    <source>
        <dbReference type="ARBA" id="ARBA00007528"/>
    </source>
</evidence>
<dbReference type="EMBL" id="MU001789">
    <property type="protein sequence ID" value="KAF2798212.1"/>
    <property type="molecule type" value="Genomic_DNA"/>
</dbReference>